<dbReference type="PANTHER" id="PTHR44154">
    <property type="entry name" value="QUINONE OXIDOREDUCTASE"/>
    <property type="match status" value="1"/>
</dbReference>
<dbReference type="Gene3D" id="3.40.50.720">
    <property type="entry name" value="NAD(P)-binding Rossmann-like Domain"/>
    <property type="match status" value="1"/>
</dbReference>
<dbReference type="InterPro" id="IPR011032">
    <property type="entry name" value="GroES-like_sf"/>
</dbReference>
<dbReference type="AlphaFoldDB" id="A0AAU2VQA1"/>
<feature type="region of interest" description="Disordered" evidence="2">
    <location>
        <begin position="297"/>
        <end position="325"/>
    </location>
</feature>
<feature type="domain" description="Enoyl reductase (ER)" evidence="3">
    <location>
        <begin position="11"/>
        <end position="302"/>
    </location>
</feature>
<evidence type="ECO:0000256" key="2">
    <source>
        <dbReference type="SAM" id="MobiDB-lite"/>
    </source>
</evidence>
<dbReference type="InterPro" id="IPR013154">
    <property type="entry name" value="ADH-like_N"/>
</dbReference>
<name>A0AAU2VQA1_9ACTN</name>
<dbReference type="Gene3D" id="3.90.180.10">
    <property type="entry name" value="Medium-chain alcohol dehydrogenases, catalytic domain"/>
    <property type="match status" value="1"/>
</dbReference>
<dbReference type="Pfam" id="PF08240">
    <property type="entry name" value="ADH_N"/>
    <property type="match status" value="1"/>
</dbReference>
<proteinExistence type="predicted"/>
<dbReference type="Pfam" id="PF13602">
    <property type="entry name" value="ADH_zinc_N_2"/>
    <property type="match status" value="1"/>
</dbReference>
<dbReference type="GO" id="GO:0016491">
    <property type="term" value="F:oxidoreductase activity"/>
    <property type="evidence" value="ECO:0007669"/>
    <property type="project" value="InterPro"/>
</dbReference>
<dbReference type="SUPFAM" id="SSF50129">
    <property type="entry name" value="GroES-like"/>
    <property type="match status" value="1"/>
</dbReference>
<dbReference type="InterPro" id="IPR020843">
    <property type="entry name" value="ER"/>
</dbReference>
<dbReference type="SMART" id="SM00829">
    <property type="entry name" value="PKS_ER"/>
    <property type="match status" value="1"/>
</dbReference>
<sequence>MPIAYVHDSFGGPEVEHFADLPQPVPGHGQLLIAVRAAGVNPVDWKRRSGRRPAGAPTVELPAVMGGEAAGEVVALGPGTTGFAVGDAVLGGPLTGGYAQYTLLPAGATAHKPPEVSWTDAAVLPIAAATGYGAVHRLGLPPGATLLVTGAAGGVGVAAAQVALGTGLTVVGSAAPAKREFTEALGIRFVASGPGLAARVAAAAPHGVDGVLDLVGGAVLEEAATLLADRAKLVSGADREAVAALGGAPLGPVRDLSVLRAVVELVRTGALDPKVTRVVPFEQAALAVRAVEGGHSRGKTVLEMPPPGARFAPEVRAAGQRRTGK</sequence>
<accession>A0AAU2VQA1</accession>
<evidence type="ECO:0000259" key="3">
    <source>
        <dbReference type="SMART" id="SM00829"/>
    </source>
</evidence>
<keyword evidence="1" id="KW-0521">NADP</keyword>
<dbReference type="InterPro" id="IPR051603">
    <property type="entry name" value="Zinc-ADH_QOR/CCCR"/>
</dbReference>
<dbReference type="PANTHER" id="PTHR44154:SF1">
    <property type="entry name" value="QUINONE OXIDOREDUCTASE"/>
    <property type="match status" value="1"/>
</dbReference>
<dbReference type="EMBL" id="CP108313">
    <property type="protein sequence ID" value="WTW69279.1"/>
    <property type="molecule type" value="Genomic_DNA"/>
</dbReference>
<dbReference type="InterPro" id="IPR036291">
    <property type="entry name" value="NAD(P)-bd_dom_sf"/>
</dbReference>
<dbReference type="CDD" id="cd05289">
    <property type="entry name" value="MDR_like_2"/>
    <property type="match status" value="1"/>
</dbReference>
<gene>
    <name evidence="4" type="ORF">OG398_13865</name>
</gene>
<evidence type="ECO:0000256" key="1">
    <source>
        <dbReference type="ARBA" id="ARBA00022857"/>
    </source>
</evidence>
<organism evidence="4">
    <name type="scientific">Streptomyces sp. NBC_00008</name>
    <dbReference type="NCBI Taxonomy" id="2903610"/>
    <lineage>
        <taxon>Bacteria</taxon>
        <taxon>Bacillati</taxon>
        <taxon>Actinomycetota</taxon>
        <taxon>Actinomycetes</taxon>
        <taxon>Kitasatosporales</taxon>
        <taxon>Streptomycetaceae</taxon>
        <taxon>Streptomyces</taxon>
    </lineage>
</organism>
<evidence type="ECO:0000313" key="4">
    <source>
        <dbReference type="EMBL" id="WTW69279.1"/>
    </source>
</evidence>
<reference evidence="4" key="1">
    <citation type="submission" date="2022-10" db="EMBL/GenBank/DDBJ databases">
        <title>The complete genomes of actinobacterial strains from the NBC collection.</title>
        <authorList>
            <person name="Joergensen T.S."/>
            <person name="Alvarez Arevalo M."/>
            <person name="Sterndorff E.B."/>
            <person name="Faurdal D."/>
            <person name="Vuksanovic O."/>
            <person name="Mourched A.-S."/>
            <person name="Charusanti P."/>
            <person name="Shaw S."/>
            <person name="Blin K."/>
            <person name="Weber T."/>
        </authorList>
    </citation>
    <scope>NUCLEOTIDE SEQUENCE</scope>
    <source>
        <strain evidence="4">NBC_00008</strain>
    </source>
</reference>
<dbReference type="SUPFAM" id="SSF51735">
    <property type="entry name" value="NAD(P)-binding Rossmann-fold domains"/>
    <property type="match status" value="1"/>
</dbReference>
<protein>
    <submittedName>
        <fullName evidence="4">NADP-dependent oxidoreductase</fullName>
    </submittedName>
</protein>